<dbReference type="EC" id="3.5.1.98" evidence="1 4"/>
<keyword evidence="4" id="KW-0539">Nucleus</keyword>
<feature type="binding site" evidence="7">
    <location>
        <position position="259"/>
    </location>
    <ligand>
        <name>a divalent metal cation</name>
        <dbReference type="ChEBI" id="CHEBI:60240"/>
    </ligand>
</feature>
<dbReference type="PANTHER" id="PTHR10625">
    <property type="entry name" value="HISTONE DEACETYLASE HDAC1-RELATED"/>
    <property type="match status" value="1"/>
</dbReference>
<dbReference type="PRINTS" id="PR01270">
    <property type="entry name" value="HDASUPER"/>
</dbReference>
<feature type="active site" description="Proton acceptor" evidence="5">
    <location>
        <position position="136"/>
    </location>
</feature>
<dbReference type="EMBL" id="MPUH01000761">
    <property type="protein sequence ID" value="OMJ74289.1"/>
    <property type="molecule type" value="Genomic_DNA"/>
</dbReference>
<sequence length="410" mass="46670">MKVLYYYDDDVGNYFYGAGHPMKPHRIRMTHALLDSYKILDHLEVVDSNVPTLNIEDHLIKYHTEDYIDFLKTVTPDNLNDYLDLFVGFNMGEDCPVFEGLWDFCKISTTGSVLGATAICEGRNNIAINWAGGLHHAKEQEASGFCYTNDCVMGILELLKFYQRVLYVDIDIHHGDGVEEAFYTSNRVLTCSFHKFGNYFPDTGYFSDIGYGAGNGYCVNFPLSEGMDDESYETIFKPVITSIMETYRPEAVVMQCGGDSLSGDRLGCFNLSTRGHGECVKFVKSFNIPMLVLGGGGYTIRNVSRCWAYETSVLCGLEVDAKIPEWDDYIGYYAPEYTLFPSISNMENQNTKEYLRSSLETLINQLREKVIPVSTDISNYKEVNLYNTPNRLYSTDNMRAFKEEQEDMQE</sequence>
<keyword evidence="4" id="KW-0804">Transcription</keyword>
<dbReference type="PRINTS" id="PR01271">
    <property type="entry name" value="HISDACETLASE"/>
</dbReference>
<evidence type="ECO:0000313" key="10">
    <source>
        <dbReference type="Proteomes" id="UP000187209"/>
    </source>
</evidence>
<dbReference type="PANTHER" id="PTHR10625:SF10">
    <property type="entry name" value="HISTONE DEACETYLASE HDAC1"/>
    <property type="match status" value="1"/>
</dbReference>
<feature type="binding site" evidence="6">
    <location>
        <position position="144"/>
    </location>
    <ligand>
        <name>substrate</name>
    </ligand>
</feature>
<reference evidence="9 10" key="1">
    <citation type="submission" date="2016-11" db="EMBL/GenBank/DDBJ databases">
        <title>The macronuclear genome of Stentor coeruleus: a giant cell with tiny introns.</title>
        <authorList>
            <person name="Slabodnick M."/>
            <person name="Ruby J.G."/>
            <person name="Reiff S.B."/>
            <person name="Swart E.C."/>
            <person name="Gosai S."/>
            <person name="Prabakaran S."/>
            <person name="Witkowska E."/>
            <person name="Larue G.E."/>
            <person name="Fisher S."/>
            <person name="Freeman R.M."/>
            <person name="Gunawardena J."/>
            <person name="Chu W."/>
            <person name="Stover N.A."/>
            <person name="Gregory B.D."/>
            <person name="Nowacki M."/>
            <person name="Derisi J."/>
            <person name="Roy S.W."/>
            <person name="Marshall W.F."/>
            <person name="Sood P."/>
        </authorList>
    </citation>
    <scope>NUCLEOTIDE SEQUENCE [LARGE SCALE GENOMIC DNA]</scope>
    <source>
        <strain evidence="9">WM001</strain>
    </source>
</reference>
<comment type="catalytic activity">
    <reaction evidence="4">
        <text>N(6)-acetyl-L-lysyl-[histone] + H2O = L-lysyl-[histone] + acetate</text>
        <dbReference type="Rhea" id="RHEA:58196"/>
        <dbReference type="Rhea" id="RHEA-COMP:9845"/>
        <dbReference type="Rhea" id="RHEA-COMP:11338"/>
        <dbReference type="ChEBI" id="CHEBI:15377"/>
        <dbReference type="ChEBI" id="CHEBI:29969"/>
        <dbReference type="ChEBI" id="CHEBI:30089"/>
        <dbReference type="ChEBI" id="CHEBI:61930"/>
        <dbReference type="EC" id="3.5.1.98"/>
    </reaction>
</comment>
<gene>
    <name evidence="9" type="ORF">SteCoe_26810</name>
</gene>
<evidence type="ECO:0000256" key="4">
    <source>
        <dbReference type="PIRNR" id="PIRNR037913"/>
    </source>
</evidence>
<comment type="subcellular location">
    <subcellularLocation>
        <location evidence="4">Nucleus</location>
    </subcellularLocation>
</comment>
<dbReference type="GO" id="GO:0141221">
    <property type="term" value="F:histone deacetylase activity, hydrolytic mechanism"/>
    <property type="evidence" value="ECO:0007669"/>
    <property type="project" value="UniProtKB-EC"/>
</dbReference>
<evidence type="ECO:0000256" key="2">
    <source>
        <dbReference type="ARBA" id="ARBA00022801"/>
    </source>
</evidence>
<dbReference type="Gene3D" id="3.40.800.20">
    <property type="entry name" value="Histone deacetylase domain"/>
    <property type="match status" value="1"/>
</dbReference>
<dbReference type="GO" id="GO:0046872">
    <property type="term" value="F:metal ion binding"/>
    <property type="evidence" value="ECO:0007669"/>
    <property type="project" value="UniProtKB-KW"/>
</dbReference>
<feature type="domain" description="Histone deacetylase" evidence="8">
    <location>
        <begin position="20"/>
        <end position="313"/>
    </location>
</feature>
<dbReference type="OrthoDB" id="1918432at2759"/>
<keyword evidence="4" id="KW-0805">Transcription regulation</keyword>
<evidence type="ECO:0000313" key="9">
    <source>
        <dbReference type="EMBL" id="OMJ74289.1"/>
    </source>
</evidence>
<keyword evidence="7" id="KW-0479">Metal-binding</keyword>
<keyword evidence="10" id="KW-1185">Reference proteome</keyword>
<dbReference type="AlphaFoldDB" id="A0A1R2BBZ3"/>
<dbReference type="InterPro" id="IPR000286">
    <property type="entry name" value="HDACs"/>
</dbReference>
<feature type="binding site" evidence="7">
    <location>
        <position position="171"/>
    </location>
    <ligand>
        <name>a divalent metal cation</name>
        <dbReference type="ChEBI" id="CHEBI:60240"/>
    </ligand>
</feature>
<dbReference type="CDD" id="cd09991">
    <property type="entry name" value="HDAC_classI"/>
    <property type="match status" value="1"/>
</dbReference>
<evidence type="ECO:0000259" key="8">
    <source>
        <dbReference type="Pfam" id="PF00850"/>
    </source>
</evidence>
<evidence type="ECO:0000256" key="7">
    <source>
        <dbReference type="PIRSR" id="PIRSR037913-3"/>
    </source>
</evidence>
<feature type="binding site" evidence="7">
    <location>
        <position position="173"/>
    </location>
    <ligand>
        <name>a divalent metal cation</name>
        <dbReference type="ChEBI" id="CHEBI:60240"/>
    </ligand>
</feature>
<dbReference type="InterPro" id="IPR023801">
    <property type="entry name" value="His_deacetylse_dom"/>
</dbReference>
<dbReference type="InterPro" id="IPR023696">
    <property type="entry name" value="Ureohydrolase_dom_sf"/>
</dbReference>
<dbReference type="Pfam" id="PF00850">
    <property type="entry name" value="Hist_deacetyl"/>
    <property type="match status" value="1"/>
</dbReference>
<feature type="binding site" evidence="6">
    <location>
        <position position="298"/>
    </location>
    <ligand>
        <name>substrate</name>
    </ligand>
</feature>
<dbReference type="SUPFAM" id="SSF52768">
    <property type="entry name" value="Arginase/deacetylase"/>
    <property type="match status" value="1"/>
</dbReference>
<comment type="caution">
    <text evidence="9">The sequence shown here is derived from an EMBL/GenBank/DDBJ whole genome shotgun (WGS) entry which is preliminary data.</text>
</comment>
<protein>
    <recommendedName>
        <fullName evidence="1 4">Histone deacetylase</fullName>
        <ecNumber evidence="1 4">3.5.1.98</ecNumber>
    </recommendedName>
</protein>
<dbReference type="PIRSF" id="PIRSF037913">
    <property type="entry name" value="His_deacetylse_1"/>
    <property type="match status" value="1"/>
</dbReference>
<proteinExistence type="inferred from homology"/>
<evidence type="ECO:0000256" key="6">
    <source>
        <dbReference type="PIRSR" id="PIRSR037913-2"/>
    </source>
</evidence>
<keyword evidence="3 4" id="KW-0156">Chromatin regulator</keyword>
<dbReference type="InterPro" id="IPR003084">
    <property type="entry name" value="HDAC_I/II"/>
</dbReference>
<evidence type="ECO:0000256" key="1">
    <source>
        <dbReference type="ARBA" id="ARBA00012111"/>
    </source>
</evidence>
<organism evidence="9 10">
    <name type="scientific">Stentor coeruleus</name>
    <dbReference type="NCBI Taxonomy" id="5963"/>
    <lineage>
        <taxon>Eukaryota</taxon>
        <taxon>Sar</taxon>
        <taxon>Alveolata</taxon>
        <taxon>Ciliophora</taxon>
        <taxon>Postciliodesmatophora</taxon>
        <taxon>Heterotrichea</taxon>
        <taxon>Heterotrichida</taxon>
        <taxon>Stentoridae</taxon>
        <taxon>Stentor</taxon>
    </lineage>
</organism>
<dbReference type="GO" id="GO:0000118">
    <property type="term" value="C:histone deacetylase complex"/>
    <property type="evidence" value="ECO:0007669"/>
    <property type="project" value="UniProtKB-ARBA"/>
</dbReference>
<dbReference type="InterPro" id="IPR037138">
    <property type="entry name" value="His_deacetylse_dom_sf"/>
</dbReference>
<evidence type="ECO:0000256" key="3">
    <source>
        <dbReference type="ARBA" id="ARBA00022853"/>
    </source>
</evidence>
<evidence type="ECO:0000256" key="5">
    <source>
        <dbReference type="PIRSR" id="PIRSR037913-1"/>
    </source>
</evidence>
<feature type="binding site" evidence="6">
    <location>
        <position position="94"/>
    </location>
    <ligand>
        <name>substrate</name>
    </ligand>
</feature>
<name>A0A1R2BBZ3_9CILI</name>
<dbReference type="GO" id="GO:0040029">
    <property type="term" value="P:epigenetic regulation of gene expression"/>
    <property type="evidence" value="ECO:0007669"/>
    <property type="project" value="TreeGrafter"/>
</dbReference>
<comment type="similarity">
    <text evidence="4">Belongs to the histone deacetylase family. HD Type 1 subfamily.</text>
</comment>
<keyword evidence="2 4" id="KW-0378">Hydrolase</keyword>
<accession>A0A1R2BBZ3</accession>
<dbReference type="Proteomes" id="UP000187209">
    <property type="component" value="Unassembled WGS sequence"/>
</dbReference>